<organism evidence="1 2">
    <name type="scientific">Sclerotinia borealis (strain F-4128)</name>
    <dbReference type="NCBI Taxonomy" id="1432307"/>
    <lineage>
        <taxon>Eukaryota</taxon>
        <taxon>Fungi</taxon>
        <taxon>Dikarya</taxon>
        <taxon>Ascomycota</taxon>
        <taxon>Pezizomycotina</taxon>
        <taxon>Leotiomycetes</taxon>
        <taxon>Helotiales</taxon>
        <taxon>Sclerotiniaceae</taxon>
        <taxon>Sclerotinia</taxon>
    </lineage>
</organism>
<dbReference type="Proteomes" id="UP000019487">
    <property type="component" value="Unassembled WGS sequence"/>
</dbReference>
<gene>
    <name evidence="1" type="ORF">SBOR_6299</name>
</gene>
<comment type="caution">
    <text evidence="1">The sequence shown here is derived from an EMBL/GenBank/DDBJ whole genome shotgun (WGS) entry which is preliminary data.</text>
</comment>
<dbReference type="OrthoDB" id="8062037at2759"/>
<dbReference type="EMBL" id="AYSA01000330">
    <property type="protein sequence ID" value="ESZ93318.1"/>
    <property type="molecule type" value="Genomic_DNA"/>
</dbReference>
<proteinExistence type="predicted"/>
<accession>W9CBZ6</accession>
<protein>
    <submittedName>
        <fullName evidence="1">Uncharacterized protein</fullName>
    </submittedName>
</protein>
<dbReference type="STRING" id="1432307.W9CBZ6"/>
<reference evidence="1 2" key="1">
    <citation type="journal article" date="2014" name="Genome Announc.">
        <title>Draft genome sequence of Sclerotinia borealis, a psychrophilic plant pathogenic fungus.</title>
        <authorList>
            <person name="Mardanov A.V."/>
            <person name="Beletsky A.V."/>
            <person name="Kadnikov V.V."/>
            <person name="Ignatov A.N."/>
            <person name="Ravin N.V."/>
        </authorList>
    </citation>
    <scope>NUCLEOTIDE SEQUENCE [LARGE SCALE GENOMIC DNA]</scope>
    <source>
        <strain evidence="2">F-4157</strain>
    </source>
</reference>
<keyword evidence="2" id="KW-1185">Reference proteome</keyword>
<dbReference type="AlphaFoldDB" id="W9CBZ6"/>
<evidence type="ECO:0000313" key="1">
    <source>
        <dbReference type="EMBL" id="ESZ93318.1"/>
    </source>
</evidence>
<sequence>MDGNYCTMAETFFNVCGHVVTVIEHHSECTIPQGNPYHIPTVPTAHKGQQLKLSGHSLTSLGWAGAQITESKCIHCEAVERKIRFVPPPNTWMSDLEAGEHKALSSAELGSRKEFWKNFVSDFAILSQRQNDFNKELQADVKMLEDYDAEFDNTIYTEGRGPLEWNVDLTGMKRDFYDIEQHFYLKRIRSMGNLEMVYLYDPFNLSPLSHSILYPVKPDEIPSGERCGYCREVMDSAEQSDNVQLSCPICQKTVHMYAPVYDDTWYPEEHICEELVEHMTETFSAFSGGNGAI</sequence>
<name>W9CBZ6_SCLBF</name>
<dbReference type="HOGENOM" id="CLU_1019385_0_0_1"/>
<evidence type="ECO:0000313" key="2">
    <source>
        <dbReference type="Proteomes" id="UP000019487"/>
    </source>
</evidence>